<dbReference type="GO" id="GO:0005996">
    <property type="term" value="P:monosaccharide metabolic process"/>
    <property type="evidence" value="ECO:0007669"/>
    <property type="project" value="TreeGrafter"/>
</dbReference>
<reference evidence="3" key="1">
    <citation type="journal article" date="2020" name="bioRxiv">
        <title>Comparative genomics of Chlamydomonas.</title>
        <authorList>
            <person name="Craig R.J."/>
            <person name="Hasan A.R."/>
            <person name="Ness R.W."/>
            <person name="Keightley P.D."/>
        </authorList>
    </citation>
    <scope>NUCLEOTIDE SEQUENCE</scope>
    <source>
        <strain evidence="3">SAG 7.73</strain>
    </source>
</reference>
<organism evidence="3 4">
    <name type="scientific">Chlamydomonas incerta</name>
    <dbReference type="NCBI Taxonomy" id="51695"/>
    <lineage>
        <taxon>Eukaryota</taxon>
        <taxon>Viridiplantae</taxon>
        <taxon>Chlorophyta</taxon>
        <taxon>core chlorophytes</taxon>
        <taxon>Chlorophyceae</taxon>
        <taxon>CS clade</taxon>
        <taxon>Chlamydomonadales</taxon>
        <taxon>Chlamydomonadaceae</taxon>
        <taxon>Chlamydomonas</taxon>
    </lineage>
</organism>
<dbReference type="Pfam" id="PF01370">
    <property type="entry name" value="Epimerase"/>
    <property type="match status" value="1"/>
</dbReference>
<dbReference type="PANTHER" id="PTHR43725">
    <property type="entry name" value="UDP-GLUCOSE 4-EPIMERASE"/>
    <property type="match status" value="1"/>
</dbReference>
<proteinExistence type="predicted"/>
<dbReference type="FunFam" id="3.40.50.720:FF:000321">
    <property type="entry name" value="Chloroplast stem-loop binding protein of 41 kDa a, chloroplastic"/>
    <property type="match status" value="1"/>
</dbReference>
<accession>A0A835T757</accession>
<dbReference type="OrthoDB" id="419598at2759"/>
<protein>
    <recommendedName>
        <fullName evidence="2">NAD-dependent epimerase/dehydratase domain-containing protein</fullName>
    </recommendedName>
</protein>
<feature type="compositionally biased region" description="Low complexity" evidence="1">
    <location>
        <begin position="358"/>
        <end position="378"/>
    </location>
</feature>
<feature type="compositionally biased region" description="Low complexity" evidence="1">
    <location>
        <begin position="424"/>
        <end position="436"/>
    </location>
</feature>
<feature type="region of interest" description="Disordered" evidence="1">
    <location>
        <begin position="354"/>
        <end position="445"/>
    </location>
</feature>
<comment type="caution">
    <text evidence="3">The sequence shown here is derived from an EMBL/GenBank/DDBJ whole genome shotgun (WGS) entry which is preliminary data.</text>
</comment>
<dbReference type="GO" id="GO:0005829">
    <property type="term" value="C:cytosol"/>
    <property type="evidence" value="ECO:0007669"/>
    <property type="project" value="TreeGrafter"/>
</dbReference>
<sequence length="445" mass="48505">MQSSMRARVAGGARRAVGPAGRRLTVKVMNANVLIANTKGGGHAFIGLYLAKELLKKGHKVTIMNDGDADKLTKKNPYAKYAELERQGLNVVWADPSKPSTYPRGNFDVVYDNNGKDMASCQPLIDHFKHKVDHYVFVSSAGAYKADPIEPMHVEGDARKSTAGHVEVEAYLEKSRMPYTVFQPLYIYGPHTAKDCEQWFVDRIIRDRPVLLPAPGIQLTSLTHVEDVASMLAAVPGNRAAIGQQFNVCSDRCISFIGIAKAIGKALGKDPEIILYSPEKVGTGKSGKAEGFPFRTVHFFASSDKAKRELGWKPKHDFNKDVQAMVNDYKANGRDKKEVDFSIDDKILAALGKSVPKSSSASSSSSSSSSFSRVSSSSGPKAEELPRSRSSFSPRRDLKIKRTVLPANWRDSMDEAEPASAKPAAGRSATSGRSGSVPKDWRSSL</sequence>
<dbReference type="InterPro" id="IPR036291">
    <property type="entry name" value="NAD(P)-bd_dom_sf"/>
</dbReference>
<evidence type="ECO:0000313" key="4">
    <source>
        <dbReference type="Proteomes" id="UP000650467"/>
    </source>
</evidence>
<dbReference type="AlphaFoldDB" id="A0A835T757"/>
<evidence type="ECO:0000259" key="2">
    <source>
        <dbReference type="Pfam" id="PF01370"/>
    </source>
</evidence>
<evidence type="ECO:0000256" key="1">
    <source>
        <dbReference type="SAM" id="MobiDB-lite"/>
    </source>
</evidence>
<dbReference type="Gene3D" id="3.40.50.720">
    <property type="entry name" value="NAD(P)-binding Rossmann-like Domain"/>
    <property type="match status" value="1"/>
</dbReference>
<keyword evidence="4" id="KW-1185">Reference proteome</keyword>
<dbReference type="SUPFAM" id="SSF51735">
    <property type="entry name" value="NAD(P)-binding Rossmann-fold domains"/>
    <property type="match status" value="1"/>
</dbReference>
<dbReference type="EMBL" id="JAEHOC010000020">
    <property type="protein sequence ID" value="KAG2432890.1"/>
    <property type="molecule type" value="Genomic_DNA"/>
</dbReference>
<gene>
    <name evidence="3" type="ORF">HXX76_008621</name>
</gene>
<feature type="domain" description="NAD-dependent epimerase/dehydratase" evidence="2">
    <location>
        <begin position="41"/>
        <end position="249"/>
    </location>
</feature>
<dbReference type="Proteomes" id="UP000650467">
    <property type="component" value="Unassembled WGS sequence"/>
</dbReference>
<dbReference type="InterPro" id="IPR001509">
    <property type="entry name" value="Epimerase_deHydtase"/>
</dbReference>
<evidence type="ECO:0000313" key="3">
    <source>
        <dbReference type="EMBL" id="KAG2432890.1"/>
    </source>
</evidence>
<name>A0A835T757_CHLIN</name>
<dbReference type="GO" id="GO:0003978">
    <property type="term" value="F:UDP-glucose 4-epimerase activity"/>
    <property type="evidence" value="ECO:0007669"/>
    <property type="project" value="TreeGrafter"/>
</dbReference>
<dbReference type="PANTHER" id="PTHR43725:SF6">
    <property type="entry name" value="CHLOROPLAST STEM-LOOP BINDING PROTEIN OF 41 KDA A, CHLOROPLASTIC"/>
    <property type="match status" value="1"/>
</dbReference>